<reference evidence="1 2" key="1">
    <citation type="submission" date="2024-10" db="EMBL/GenBank/DDBJ databases">
        <title>The Natural Products Discovery Center: Release of the First 8490 Sequenced Strains for Exploring Actinobacteria Biosynthetic Diversity.</title>
        <authorList>
            <person name="Kalkreuter E."/>
            <person name="Kautsar S.A."/>
            <person name="Yang D."/>
            <person name="Bader C.D."/>
            <person name="Teijaro C.N."/>
            <person name="Fluegel L."/>
            <person name="Davis C.M."/>
            <person name="Simpson J.R."/>
            <person name="Lauterbach L."/>
            <person name="Steele A.D."/>
            <person name="Gui C."/>
            <person name="Meng S."/>
            <person name="Li G."/>
            <person name="Viehrig K."/>
            <person name="Ye F."/>
            <person name="Su P."/>
            <person name="Kiefer A.F."/>
            <person name="Nichols A."/>
            <person name="Cepeda A.J."/>
            <person name="Yan W."/>
            <person name="Fan B."/>
            <person name="Jiang Y."/>
            <person name="Adhikari A."/>
            <person name="Zheng C.-J."/>
            <person name="Schuster L."/>
            <person name="Cowan T.M."/>
            <person name="Smanski M.J."/>
            <person name="Chevrette M.G."/>
            <person name="De Carvalho L.P.S."/>
            <person name="Shen B."/>
        </authorList>
    </citation>
    <scope>NUCLEOTIDE SEQUENCE [LARGE SCALE GENOMIC DNA]</scope>
    <source>
        <strain evidence="1 2">NPDC093086</strain>
    </source>
</reference>
<proteinExistence type="predicted"/>
<evidence type="ECO:0000313" key="1">
    <source>
        <dbReference type="EMBL" id="MFJ6040476.1"/>
    </source>
</evidence>
<dbReference type="Proteomes" id="UP001617907">
    <property type="component" value="Unassembled WGS sequence"/>
</dbReference>
<keyword evidence="2" id="KW-1185">Reference proteome</keyword>
<dbReference type="RefSeq" id="WP_350891563.1">
    <property type="nucleotide sequence ID" value="NZ_JBEOTR010000020.1"/>
</dbReference>
<gene>
    <name evidence="1" type="ORF">ACIQFM_29980</name>
</gene>
<accession>A0ABW8HIA4</accession>
<name>A0ABW8HIA4_9ACTN</name>
<dbReference type="EMBL" id="JBIVPC010000019">
    <property type="protein sequence ID" value="MFJ6040476.1"/>
    <property type="molecule type" value="Genomic_DNA"/>
</dbReference>
<evidence type="ECO:0000313" key="2">
    <source>
        <dbReference type="Proteomes" id="UP001617907"/>
    </source>
</evidence>
<sequence length="95" mass="10765">MIRPRLGVVGCPRRALALTDTPRPDCPDCDGTGGIEHPYGDETGEYAGSDWELCPCWTGRRVVLLPLPRRPRWLRRRADYRDPWGPAGYSDEPPF</sequence>
<protein>
    <submittedName>
        <fullName evidence="1">Uncharacterized protein</fullName>
    </submittedName>
</protein>
<comment type="caution">
    <text evidence="1">The sequence shown here is derived from an EMBL/GenBank/DDBJ whole genome shotgun (WGS) entry which is preliminary data.</text>
</comment>
<organism evidence="1 2">
    <name type="scientific">Streptomyces ardesiacus</name>
    <dbReference type="NCBI Taxonomy" id="285564"/>
    <lineage>
        <taxon>Bacteria</taxon>
        <taxon>Bacillati</taxon>
        <taxon>Actinomycetota</taxon>
        <taxon>Actinomycetes</taxon>
        <taxon>Kitasatosporales</taxon>
        <taxon>Streptomycetaceae</taxon>
        <taxon>Streptomyces</taxon>
    </lineage>
</organism>